<evidence type="ECO:0008006" key="5">
    <source>
        <dbReference type="Google" id="ProtNLM"/>
    </source>
</evidence>
<dbReference type="SUPFAM" id="SSF51735">
    <property type="entry name" value="NAD(P)-binding Rossmann-fold domains"/>
    <property type="match status" value="2"/>
</dbReference>
<evidence type="ECO:0000256" key="1">
    <source>
        <dbReference type="ARBA" id="ARBA00006484"/>
    </source>
</evidence>
<protein>
    <recommendedName>
        <fullName evidence="5">Salutaridine reductase</fullName>
    </recommendedName>
</protein>
<keyword evidence="3" id="KW-0560">Oxidoreductase</keyword>
<dbReference type="PANTHER" id="PTHR43490:SF91">
    <property type="entry name" value="NAD(P)-BINDING ROSSMANN-FOLD PROTEIN"/>
    <property type="match status" value="1"/>
</dbReference>
<reference evidence="4" key="1">
    <citation type="submission" date="2018-02" db="EMBL/GenBank/DDBJ databases">
        <authorList>
            <person name="Cohen D.B."/>
            <person name="Kent A.D."/>
        </authorList>
    </citation>
    <scope>NUCLEOTIDE SEQUENCE</scope>
</reference>
<gene>
    <name evidence="4" type="ORF">FSB_LOCUS58740</name>
</gene>
<dbReference type="EMBL" id="OIVN01006337">
    <property type="protein sequence ID" value="SPD30858.1"/>
    <property type="molecule type" value="Genomic_DNA"/>
</dbReference>
<sequence>MAESALNPGTKSHRIAVVTGGNKGIGFEICRQLASNGVKVVLTARDVTRGNKAAEKLRGDGYSDVIFHQLDVADPASISSLADFIKTQFGKLDILVNNAGVIGAIVNEEELWKLSIDQFIGENAKPQKELIKQTYETSENCLGTNYYGLKQMSKAFIPLLLLSSSPRIVNVSSSVGQLKNISNENARKELGDVDSLTEEKVDKVAEGFLEDVQENLIETNNWPVNFSAYFVSKALLNAYTRVLARMYPKIAINAVHPGFVTTDFNHNTHNPGALTVEEGAKDMESTNCSTTVKRCAVVTGANKGIGLEICRQLASDGVVVILTARDEKRGIEAVENLKASGLSDVVFHQLDVKEQASVATCAKFIETHFGKLDILVNNAGDAGLVINCEVFRAFALAGNAVSDENADLLKDILKQTYEKAEECVKTNYYGTKGVTEALLPLLQLSQSARIVNISSFYGQLKFINNEKAKAVLENVNDLTEEKLDEVLQWFLRDFKEHKLDANGWPKIVSAYKVSKAAVNAYTRLIAKKFPQLHINCIHPGTVKTEMTCNLGKLTPQEGARGPVMLSLLHESGPTGLFFEEMEVSSF</sequence>
<evidence type="ECO:0000256" key="2">
    <source>
        <dbReference type="ARBA" id="ARBA00022857"/>
    </source>
</evidence>
<dbReference type="InterPro" id="IPR002347">
    <property type="entry name" value="SDR_fam"/>
</dbReference>
<name>A0A2N9J234_FAGSY</name>
<comment type="similarity">
    <text evidence="1">Belongs to the short-chain dehydrogenases/reductases (SDR) family.</text>
</comment>
<dbReference type="PRINTS" id="PR00080">
    <property type="entry name" value="SDRFAMILY"/>
</dbReference>
<keyword evidence="2" id="KW-0521">NADP</keyword>
<evidence type="ECO:0000313" key="4">
    <source>
        <dbReference type="EMBL" id="SPD30858.1"/>
    </source>
</evidence>
<dbReference type="GO" id="GO:0016491">
    <property type="term" value="F:oxidoreductase activity"/>
    <property type="evidence" value="ECO:0007669"/>
    <property type="project" value="UniProtKB-KW"/>
</dbReference>
<dbReference type="AlphaFoldDB" id="A0A2N9J234"/>
<dbReference type="GO" id="GO:0016020">
    <property type="term" value="C:membrane"/>
    <property type="evidence" value="ECO:0007669"/>
    <property type="project" value="TreeGrafter"/>
</dbReference>
<accession>A0A2N9J234</accession>
<dbReference type="InterPro" id="IPR036291">
    <property type="entry name" value="NAD(P)-bd_dom_sf"/>
</dbReference>
<evidence type="ECO:0000256" key="3">
    <source>
        <dbReference type="ARBA" id="ARBA00023002"/>
    </source>
</evidence>
<dbReference type="PRINTS" id="PR00081">
    <property type="entry name" value="GDHRDH"/>
</dbReference>
<dbReference type="PANTHER" id="PTHR43490">
    <property type="entry name" value="(+)-NEOMENTHOL DEHYDROGENASE"/>
    <property type="match status" value="1"/>
</dbReference>
<organism evidence="4">
    <name type="scientific">Fagus sylvatica</name>
    <name type="common">Beechnut</name>
    <dbReference type="NCBI Taxonomy" id="28930"/>
    <lineage>
        <taxon>Eukaryota</taxon>
        <taxon>Viridiplantae</taxon>
        <taxon>Streptophyta</taxon>
        <taxon>Embryophyta</taxon>
        <taxon>Tracheophyta</taxon>
        <taxon>Spermatophyta</taxon>
        <taxon>Magnoliopsida</taxon>
        <taxon>eudicotyledons</taxon>
        <taxon>Gunneridae</taxon>
        <taxon>Pentapetalae</taxon>
        <taxon>rosids</taxon>
        <taxon>fabids</taxon>
        <taxon>Fagales</taxon>
        <taxon>Fagaceae</taxon>
        <taxon>Fagus</taxon>
    </lineage>
</organism>
<proteinExistence type="inferred from homology"/>
<dbReference type="Gene3D" id="3.40.50.720">
    <property type="entry name" value="NAD(P)-binding Rossmann-like Domain"/>
    <property type="match status" value="2"/>
</dbReference>
<dbReference type="Pfam" id="PF00106">
    <property type="entry name" value="adh_short"/>
    <property type="match status" value="2"/>
</dbReference>